<dbReference type="Proteomes" id="UP001162992">
    <property type="component" value="Chromosome 15"/>
</dbReference>
<evidence type="ECO:0000313" key="2">
    <source>
        <dbReference type="Proteomes" id="UP001162992"/>
    </source>
</evidence>
<organism evidence="1 2">
    <name type="scientific">Diphasiastrum complanatum</name>
    <name type="common">Issler's clubmoss</name>
    <name type="synonym">Lycopodium complanatum</name>
    <dbReference type="NCBI Taxonomy" id="34168"/>
    <lineage>
        <taxon>Eukaryota</taxon>
        <taxon>Viridiplantae</taxon>
        <taxon>Streptophyta</taxon>
        <taxon>Embryophyta</taxon>
        <taxon>Tracheophyta</taxon>
        <taxon>Lycopodiopsida</taxon>
        <taxon>Lycopodiales</taxon>
        <taxon>Lycopodiaceae</taxon>
        <taxon>Lycopodioideae</taxon>
        <taxon>Diphasiastrum</taxon>
    </lineage>
</organism>
<comment type="caution">
    <text evidence="1">The sequence shown here is derived from an EMBL/GenBank/DDBJ whole genome shotgun (WGS) entry which is preliminary data.</text>
</comment>
<sequence length="523" mass="58584">MVGEEQQAASRLKVLIGVVTERSLILDQASTALSMVVQPSCAMSYVDLHAAGHGNQYKILRHIYSSKLAASRRFFGDWSPHLHSQGAWNADVASSLRLNEETSMSARLSVPSRLQSRFKFSNLSQKKHTSLLVVKALPAHVLLEKLETGYEHVATSSVAAGSPLSLAKAAILPIADSGIFQVSWEKGRLRLEQAGVGAGFLSDEKTNIQARPSGREKEGVVIRSKRRLERILRRERVQRKIKAHLTVDSVESPAEKIPKLKGDHYKGKQIHIRTRLLTAAEENKLAMATKELMRMEAIKAKLLKVLSREPTSSEWSKALKMNSLEFSQKLRDGHSCRHKLFASNNGLVKKIVKNSQAKGVNLDDLIQDGRSGLLRSIEKFDVDKGFRFSTYATVWIKAAVFRFISKRCAPVHVPDLVEDAAESAFAIAEKKLGGKHINQALETLTAREKEVIWQRFGMDTAGNCKTLEEIGQSYNITRERVRQIQQKAMRKLQDPETSDTLRPFLERKASIQKQNPKKATRKQ</sequence>
<keyword evidence="2" id="KW-1185">Reference proteome</keyword>
<gene>
    <name evidence="1" type="ORF">O6H91_15G058400</name>
</gene>
<protein>
    <submittedName>
        <fullName evidence="1">Uncharacterized protein</fullName>
    </submittedName>
</protein>
<dbReference type="EMBL" id="CM055106">
    <property type="protein sequence ID" value="KAJ7529612.1"/>
    <property type="molecule type" value="Genomic_DNA"/>
</dbReference>
<name>A0ACC2BIS5_DIPCM</name>
<accession>A0ACC2BIS5</accession>
<evidence type="ECO:0000313" key="1">
    <source>
        <dbReference type="EMBL" id="KAJ7529612.1"/>
    </source>
</evidence>
<proteinExistence type="predicted"/>
<reference evidence="2" key="1">
    <citation type="journal article" date="2024" name="Proc. Natl. Acad. Sci. U.S.A.">
        <title>Extraordinary preservation of gene collinearity over three hundred million years revealed in homosporous lycophytes.</title>
        <authorList>
            <person name="Li C."/>
            <person name="Wickell D."/>
            <person name="Kuo L.Y."/>
            <person name="Chen X."/>
            <person name="Nie B."/>
            <person name="Liao X."/>
            <person name="Peng D."/>
            <person name="Ji J."/>
            <person name="Jenkins J."/>
            <person name="Williams M."/>
            <person name="Shu S."/>
            <person name="Plott C."/>
            <person name="Barry K."/>
            <person name="Rajasekar S."/>
            <person name="Grimwood J."/>
            <person name="Han X."/>
            <person name="Sun S."/>
            <person name="Hou Z."/>
            <person name="He W."/>
            <person name="Dai G."/>
            <person name="Sun C."/>
            <person name="Schmutz J."/>
            <person name="Leebens-Mack J.H."/>
            <person name="Li F.W."/>
            <person name="Wang L."/>
        </authorList>
    </citation>
    <scope>NUCLEOTIDE SEQUENCE [LARGE SCALE GENOMIC DNA]</scope>
    <source>
        <strain evidence="2">cv. PW_Plant_1</strain>
    </source>
</reference>